<dbReference type="AlphaFoldDB" id="A0A2S4RRM3"/>
<dbReference type="Proteomes" id="UP000237003">
    <property type="component" value="Unassembled WGS sequence"/>
</dbReference>
<organism evidence="1 2">
    <name type="scientific">Citrobacter amalonaticus</name>
    <dbReference type="NCBI Taxonomy" id="35703"/>
    <lineage>
        <taxon>Bacteria</taxon>
        <taxon>Pseudomonadati</taxon>
        <taxon>Pseudomonadota</taxon>
        <taxon>Gammaproteobacteria</taxon>
        <taxon>Enterobacterales</taxon>
        <taxon>Enterobacteriaceae</taxon>
        <taxon>Citrobacter</taxon>
    </lineage>
</organism>
<accession>A0A2S4RRM3</accession>
<comment type="caution">
    <text evidence="1">The sequence shown here is derived from an EMBL/GenBank/DDBJ whole genome shotgun (WGS) entry which is preliminary data.</text>
</comment>
<dbReference type="EMBL" id="PQLX01000012">
    <property type="protein sequence ID" value="POU61347.1"/>
    <property type="molecule type" value="Genomic_DNA"/>
</dbReference>
<protein>
    <submittedName>
        <fullName evidence="1">Uncharacterized protein</fullName>
    </submittedName>
</protein>
<evidence type="ECO:0000313" key="1">
    <source>
        <dbReference type="EMBL" id="POU61347.1"/>
    </source>
</evidence>
<reference evidence="1 2" key="1">
    <citation type="submission" date="2018-01" db="EMBL/GenBank/DDBJ databases">
        <title>Complete genome sequences of 14 Citrobacter spp. isolated from plant in Canada.</title>
        <authorList>
            <person name="Bhandare S.G."/>
            <person name="Colavecchio A."/>
            <person name="Jeukens J."/>
            <person name="Emond-Rheault J.-G."/>
            <person name="Freschi L."/>
            <person name="Hamel J."/>
            <person name="Kukavica-Ibrulj I."/>
            <person name="Levesque R."/>
            <person name="Goodridge L."/>
        </authorList>
    </citation>
    <scope>NUCLEOTIDE SEQUENCE [LARGE SCALE GENOMIC DNA]</scope>
    <source>
        <strain evidence="1 2">S1285</strain>
    </source>
</reference>
<dbReference type="Pfam" id="PF13289">
    <property type="entry name" value="SIR2_2"/>
    <property type="match status" value="1"/>
</dbReference>
<proteinExistence type="predicted"/>
<gene>
    <name evidence="1" type="ORF">C3430_23755</name>
</gene>
<name>A0A2S4RRM3_CITAM</name>
<dbReference type="OrthoDB" id="95129at2"/>
<evidence type="ECO:0000313" key="2">
    <source>
        <dbReference type="Proteomes" id="UP000237003"/>
    </source>
</evidence>
<dbReference type="InterPro" id="IPR029035">
    <property type="entry name" value="DHS-like_NAD/FAD-binding_dom"/>
</dbReference>
<dbReference type="SUPFAM" id="SSF52467">
    <property type="entry name" value="DHS-like NAD/FAD-binding domain"/>
    <property type="match status" value="1"/>
</dbReference>
<sequence length="918" mass="106755">MVFRLFMECKMSINNKHIDTILNAVDEDSLAIFVGAGVSKSSENEIIKLPSWGDLIEELKTELNIDYEVDYLKVAQLYFLEFGEHLYYKKIKSFFPSDIPPSKIHKLIFEVNPHVVITTNWDCILESVIRDNAYIYGLVASDKDLMKSSLDKKLIKMHGDFSNHNIVFKEDDYINYEFNFPLVSNYIKSILSTHTVLFLGYSYNDFDIKQIIKWTQNHSNVRPPMFLVVFKADPAQSKYLLSHGITTIVLDDKSAVDHFNNYYTSQLYNFLLLIKNKNISNVSPNNIIKQVHNRLLPLNTLEGILAEQVIKSLTNCGLIYTNTDGKPRAFLYFYNKEVTIDFNESLRSIYSQFVMVVKNNDEKENKSITNKLEPIFNILKKADISGIIIDEKKENAVVFSEGNDSELSNIHFDFNYEKEFDYTRKGRSSINLTYDRIDPYVFYQNGHNELAYMASEDLISYDLKLKNYASLLLTLFNQNVILHQLKYGFSTNDKYNEIESNNILEIFEGFPRKIRRSVSMVLELVNFNYLFNFNYTIDSLLVKAKDRKNSNSLFSWDSEEFKPEFLHMNLVNFVMKNGFLIDVYKEFRYAINKFIQIIITKQKKEDRITLKKEELFSCIKYIEIKKLREYFKNIRNRSYLSLDVCDDDARWLVDRVFINLTESYITDNKFYSKSDDYIVKLLFLISNSNEIENHKSIVYDMVIKLLSHNANSIQLIEAIDDFITLGFNRLLLEYNKDFVEKVVILIVAKLAEGRINGSERIAFITKGVQNIFLVAKELKITYKDKDMAKALVMQLSNMKDDDKARSVETIIYELHLIANAPVKNILVEYVKSIPLSKLNPNKKLRLGLFLMASGIAPADSSLAKDAENSMGQFSKYKYSTEALAYEDVLRFLVEKKGMKDYLPALSKIESITKKFEIS</sequence>